<reference evidence="2" key="1">
    <citation type="submission" date="2024-05" db="EMBL/GenBank/DDBJ databases">
        <title>Planctomycetes of the genus Singulisphaera possess chitinolytic capabilities.</title>
        <authorList>
            <person name="Ivanova A."/>
        </authorList>
    </citation>
    <scope>NUCLEOTIDE SEQUENCE</scope>
    <source>
        <strain evidence="2">Ch08T</strain>
    </source>
</reference>
<proteinExistence type="predicted"/>
<keyword evidence="1" id="KW-0175">Coiled coil</keyword>
<gene>
    <name evidence="2" type="ORF">V5E97_34000</name>
</gene>
<dbReference type="RefSeq" id="WP_406696022.1">
    <property type="nucleotide sequence ID" value="NZ_CP155447.1"/>
</dbReference>
<sequence>MSEHVLISCNQCQRELRVRVNYLGQKVVCNHCGHLFVAEAREDFNSVSIASVGVAEQNPAESPVRTEVQEQEIQQLKEELCELKTENDRLASRFVAANYQRVSLHLRAENLESQLRQAIEHIRLVQDDLAACEVVRSEANRLRVEAFALRDAAMHAIRLEDELQRLTKQAEEQRVEYEESAALNARLQEEAETLAKEREQSYRTDTTRLRGELTGLRASLDAQRLEYEGKLARANLELDQVMIERQKASSELEVIKGERDRALSERDLAVIERDRLAGELKQLGDGLTAAHEEIHGLGETLAGVALDGVRLEEEREFVSQLRNEMHTLVKERERFLDEQLEELSEKRERLELERSAVNSRWDRDRQDGLAELQKVAGQLASIRRERDDLFQTLQQTRREFEAFKNRRLDENEAQGNRERELRSIIKRLQAARQPFDK</sequence>
<evidence type="ECO:0008006" key="3">
    <source>
        <dbReference type="Google" id="ProtNLM"/>
    </source>
</evidence>
<accession>A0AAU7CDT0</accession>
<evidence type="ECO:0000313" key="2">
    <source>
        <dbReference type="EMBL" id="XBH03285.1"/>
    </source>
</evidence>
<protein>
    <recommendedName>
        <fullName evidence="3">Chromosome partition protein Smc</fullName>
    </recommendedName>
</protein>
<name>A0AAU7CDT0_9BACT</name>
<feature type="coiled-coil region" evidence="1">
    <location>
        <begin position="311"/>
        <end position="406"/>
    </location>
</feature>
<organism evidence="2">
    <name type="scientific">Singulisphaera sp. Ch08</name>
    <dbReference type="NCBI Taxonomy" id="3120278"/>
    <lineage>
        <taxon>Bacteria</taxon>
        <taxon>Pseudomonadati</taxon>
        <taxon>Planctomycetota</taxon>
        <taxon>Planctomycetia</taxon>
        <taxon>Isosphaerales</taxon>
        <taxon>Isosphaeraceae</taxon>
        <taxon>Singulisphaera</taxon>
    </lineage>
</organism>
<evidence type="ECO:0000256" key="1">
    <source>
        <dbReference type="SAM" id="Coils"/>
    </source>
</evidence>
<dbReference type="EMBL" id="CP155447">
    <property type="protein sequence ID" value="XBH03285.1"/>
    <property type="molecule type" value="Genomic_DNA"/>
</dbReference>
<dbReference type="AlphaFoldDB" id="A0AAU7CDT0"/>
<feature type="coiled-coil region" evidence="1">
    <location>
        <begin position="66"/>
        <end position="251"/>
    </location>
</feature>